<keyword evidence="2" id="KW-0812">Transmembrane</keyword>
<accession>A0AAD1AGF4</accession>
<evidence type="ECO:0000256" key="2">
    <source>
        <dbReference type="SAM" id="Phobius"/>
    </source>
</evidence>
<name>A0AAD1AGF4_9MICO</name>
<feature type="transmembrane region" description="Helical" evidence="2">
    <location>
        <begin position="121"/>
        <end position="141"/>
    </location>
</feature>
<evidence type="ECO:0000313" key="4">
    <source>
        <dbReference type="Proteomes" id="UP000283946"/>
    </source>
</evidence>
<evidence type="ECO:0000256" key="1">
    <source>
        <dbReference type="SAM" id="MobiDB-lite"/>
    </source>
</evidence>
<proteinExistence type="predicted"/>
<keyword evidence="2" id="KW-0472">Membrane</keyword>
<feature type="transmembrane region" description="Helical" evidence="2">
    <location>
        <begin position="12"/>
        <end position="32"/>
    </location>
</feature>
<feature type="transmembrane region" description="Helical" evidence="2">
    <location>
        <begin position="186"/>
        <end position="204"/>
    </location>
</feature>
<dbReference type="RefSeq" id="WP_104266346.1">
    <property type="nucleotide sequence ID" value="NZ_CP028130.1"/>
</dbReference>
<feature type="transmembrane region" description="Helical" evidence="2">
    <location>
        <begin position="52"/>
        <end position="75"/>
    </location>
</feature>
<feature type="transmembrane region" description="Helical" evidence="2">
    <location>
        <begin position="82"/>
        <end position="101"/>
    </location>
</feature>
<dbReference type="KEGG" id="ria:C7V51_15470"/>
<dbReference type="AlphaFoldDB" id="A0AAD1AGF4"/>
<sequence length="244" mass="24933">MPHRRSRGPVLVGGATLVLVGLVILLAARISIGTSRWVYVSEMGAPDLPTAGAFRIALLLVAGGGTLIAAGAWSVRVRLFRAVRPAAAILLAAACFALASQVTCTAGCPLPVGPAFSWQDLIHTCAAVLGFAAACMAMLQLATAQERPAVARLSLGAGIAVTLVAGTGGILSLLRVWLRLGGTLEFVATAIAVLWLAVVGLVLAREDLSAGRASRAHGRGSAAAGRRGPRRATVPARDARPEDP</sequence>
<feature type="transmembrane region" description="Helical" evidence="2">
    <location>
        <begin position="153"/>
        <end position="174"/>
    </location>
</feature>
<organism evidence="3 4">
    <name type="scientific">Rathayibacter iranicus</name>
    <dbReference type="NCBI Taxonomy" id="59737"/>
    <lineage>
        <taxon>Bacteria</taxon>
        <taxon>Bacillati</taxon>
        <taxon>Actinomycetota</taxon>
        <taxon>Actinomycetes</taxon>
        <taxon>Micrococcales</taxon>
        <taxon>Microbacteriaceae</taxon>
        <taxon>Rathayibacter</taxon>
    </lineage>
</organism>
<reference evidence="3 4" key="1">
    <citation type="submission" date="2018-03" db="EMBL/GenBank/DDBJ databases">
        <title>Bacteriophage NCPPB3778 and a type I-E CRISPR drive the evolution of the US Biological Select Agent, Rathayibacter toxicus.</title>
        <authorList>
            <person name="Davis E.W.II."/>
            <person name="Tabima J.F."/>
            <person name="Weisberg A.J."/>
            <person name="Dantas Lopes L."/>
            <person name="Wiseman M.S."/>
            <person name="Wiseman M.S."/>
            <person name="Pupko T."/>
            <person name="Belcher M.S."/>
            <person name="Sechler A.J."/>
            <person name="Tancos M.A."/>
            <person name="Schroeder B.K."/>
            <person name="Murray T.D."/>
            <person name="Luster D.G."/>
            <person name="Schneider W.L."/>
            <person name="Rogers E."/>
            <person name="Andreote F.D."/>
            <person name="Grunwald N.J."/>
            <person name="Putnam M.L."/>
            <person name="Chang J.H."/>
        </authorList>
    </citation>
    <scope>NUCLEOTIDE SEQUENCE [LARGE SCALE GENOMIC DNA]</scope>
    <source>
        <strain evidence="3 4">NCCPB 2253</strain>
    </source>
</reference>
<feature type="region of interest" description="Disordered" evidence="1">
    <location>
        <begin position="217"/>
        <end position="244"/>
    </location>
</feature>
<dbReference type="InterPro" id="IPR009339">
    <property type="entry name" value="DUF998"/>
</dbReference>
<protein>
    <submittedName>
        <fullName evidence="3">DUF998 domain-containing protein</fullName>
    </submittedName>
</protein>
<dbReference type="EMBL" id="CP028130">
    <property type="protein sequence ID" value="AZZ57112.1"/>
    <property type="molecule type" value="Genomic_DNA"/>
</dbReference>
<keyword evidence="2" id="KW-1133">Transmembrane helix</keyword>
<gene>
    <name evidence="3" type="ORF">C7V51_15470</name>
</gene>
<dbReference type="Pfam" id="PF06197">
    <property type="entry name" value="DUF998"/>
    <property type="match status" value="1"/>
</dbReference>
<evidence type="ECO:0000313" key="3">
    <source>
        <dbReference type="EMBL" id="AZZ57112.1"/>
    </source>
</evidence>
<dbReference type="Proteomes" id="UP000283946">
    <property type="component" value="Chromosome"/>
</dbReference>